<reference evidence="4 5" key="1">
    <citation type="journal article" date="2008" name="Nature">
        <title>The genome of Laccaria bicolor provides insights into mycorrhizal symbiosis.</title>
        <authorList>
            <person name="Martin F."/>
            <person name="Aerts A."/>
            <person name="Ahren D."/>
            <person name="Brun A."/>
            <person name="Danchin E.G.J."/>
            <person name="Duchaussoy F."/>
            <person name="Gibon J."/>
            <person name="Kohler A."/>
            <person name="Lindquist E."/>
            <person name="Pereda V."/>
            <person name="Salamov A."/>
            <person name="Shapiro H.J."/>
            <person name="Wuyts J."/>
            <person name="Blaudez D."/>
            <person name="Buee M."/>
            <person name="Brokstein P."/>
            <person name="Canbaeck B."/>
            <person name="Cohen D."/>
            <person name="Courty P.E."/>
            <person name="Coutinho P.M."/>
            <person name="Delaruelle C."/>
            <person name="Detter J.C."/>
            <person name="Deveau A."/>
            <person name="DiFazio S."/>
            <person name="Duplessis S."/>
            <person name="Fraissinet-Tachet L."/>
            <person name="Lucic E."/>
            <person name="Frey-Klett P."/>
            <person name="Fourrey C."/>
            <person name="Feussner I."/>
            <person name="Gay G."/>
            <person name="Grimwood J."/>
            <person name="Hoegger P.J."/>
            <person name="Jain P."/>
            <person name="Kilaru S."/>
            <person name="Labbe J."/>
            <person name="Lin Y.C."/>
            <person name="Legue V."/>
            <person name="Le Tacon F."/>
            <person name="Marmeisse R."/>
            <person name="Melayah D."/>
            <person name="Montanini B."/>
            <person name="Muratet M."/>
            <person name="Nehls U."/>
            <person name="Niculita-Hirzel H."/>
            <person name="Oudot-Le Secq M.P."/>
            <person name="Peter M."/>
            <person name="Quesneville H."/>
            <person name="Rajashekar B."/>
            <person name="Reich M."/>
            <person name="Rouhier N."/>
            <person name="Schmutz J."/>
            <person name="Yin T."/>
            <person name="Chalot M."/>
            <person name="Henrissat B."/>
            <person name="Kuees U."/>
            <person name="Lucas S."/>
            <person name="Van de Peer Y."/>
            <person name="Podila G.K."/>
            <person name="Polle A."/>
            <person name="Pukkila P.J."/>
            <person name="Richardson P.M."/>
            <person name="Rouze P."/>
            <person name="Sanders I.R."/>
            <person name="Stajich J.E."/>
            <person name="Tunlid A."/>
            <person name="Tuskan G."/>
            <person name="Grigoriev I.V."/>
        </authorList>
    </citation>
    <scope>NUCLEOTIDE SEQUENCE [LARGE SCALE GENOMIC DNA]</scope>
    <source>
        <strain evidence="5">S238N-H82 / ATCC MYA-4686</strain>
    </source>
</reference>
<feature type="region of interest" description="Disordered" evidence="1">
    <location>
        <begin position="166"/>
        <end position="189"/>
    </location>
</feature>
<feature type="domain" description="SAC" evidence="2">
    <location>
        <begin position="351"/>
        <end position="746"/>
    </location>
</feature>
<dbReference type="InParanoid" id="B0CRZ9"/>
<dbReference type="EMBL" id="DS547092">
    <property type="protein sequence ID" value="EDR14208.1"/>
    <property type="molecule type" value="Genomic_DNA"/>
</dbReference>
<dbReference type="GeneID" id="6070169"/>
<dbReference type="KEGG" id="lbc:LACBIDRAFT_305813"/>
<dbReference type="OrthoDB" id="405996at2759"/>
<proteinExistence type="predicted"/>
<evidence type="ECO:0000256" key="1">
    <source>
        <dbReference type="SAM" id="MobiDB-lite"/>
    </source>
</evidence>
<dbReference type="GO" id="GO:0005783">
    <property type="term" value="C:endoplasmic reticulum"/>
    <property type="evidence" value="ECO:0007669"/>
    <property type="project" value="TreeGrafter"/>
</dbReference>
<feature type="region of interest" description="Disordered" evidence="1">
    <location>
        <begin position="233"/>
        <end position="255"/>
    </location>
</feature>
<dbReference type="HOGENOM" id="CLU_006249_0_0_1"/>
<dbReference type="PROSITE" id="PS50275">
    <property type="entry name" value="SAC"/>
    <property type="match status" value="1"/>
</dbReference>
<dbReference type="InterPro" id="IPR022158">
    <property type="entry name" value="Inositol_phosphatase"/>
</dbReference>
<dbReference type="InterPro" id="IPR034753">
    <property type="entry name" value="hSac2"/>
</dbReference>
<evidence type="ECO:0000259" key="3">
    <source>
        <dbReference type="PROSITE" id="PS51791"/>
    </source>
</evidence>
<feature type="compositionally biased region" description="Low complexity" evidence="1">
    <location>
        <begin position="237"/>
        <end position="255"/>
    </location>
</feature>
<dbReference type="Pfam" id="PF12456">
    <property type="entry name" value="hSac2"/>
    <property type="match status" value="1"/>
</dbReference>
<organism evidence="5">
    <name type="scientific">Laccaria bicolor (strain S238N-H82 / ATCC MYA-4686)</name>
    <name type="common">Bicoloured deceiver</name>
    <name type="synonym">Laccaria laccata var. bicolor</name>
    <dbReference type="NCBI Taxonomy" id="486041"/>
    <lineage>
        <taxon>Eukaryota</taxon>
        <taxon>Fungi</taxon>
        <taxon>Dikarya</taxon>
        <taxon>Basidiomycota</taxon>
        <taxon>Agaricomycotina</taxon>
        <taxon>Agaricomycetes</taxon>
        <taxon>Agaricomycetidae</taxon>
        <taxon>Agaricales</taxon>
        <taxon>Agaricineae</taxon>
        <taxon>Hydnangiaceae</taxon>
        <taxon>Laccaria</taxon>
    </lineage>
</organism>
<protein>
    <submittedName>
        <fullName evidence="4">Predicted protein</fullName>
    </submittedName>
</protein>
<dbReference type="Proteomes" id="UP000001194">
    <property type="component" value="Unassembled WGS sequence"/>
</dbReference>
<dbReference type="InterPro" id="IPR002013">
    <property type="entry name" value="SAC_dom"/>
</dbReference>
<dbReference type="PANTHER" id="PTHR45662:SF7">
    <property type="entry name" value="SACI DOMAIN PROTEIN (AFU_ORTHOLOGUE AFUA_1G15890)"/>
    <property type="match status" value="1"/>
</dbReference>
<keyword evidence="5" id="KW-1185">Reference proteome</keyword>
<sequence>MKRFFAKASKPLAKDDTPVGSNQLPNPVQSVGLPPKYIVPAVPHPCPHDHIALLATTDGLLSRPQVPGYRSNSYVRIHWEKIVKVVEINEPDEQIDWSGSVVVYGIVGVLELFSCSYLLVISSRSELGNVLEPTHTVYGVKGVTAIPLVYERAKVELNTLASRNAGIARPSLPPKSQALDAPTSTSKLDNHDVASSIRIPTVPHVQFAAKTDLKILSPIPSRLDNDAISAAHLGRPSSAQSSRSDSSSSSDRSIAKSPVFKTLADRLSFWSRLSKRPNSIHLNTESPPFSEPTSLLQEQETLDKMMEENADEPAGVLGNILASTAPAPATTEERHFELETKVVKECIRQFTKGGMYFAYNFDITRSLQHKQEQAMKSRKKHSLLEGLGALPSPEAVTSDVPKDGDDVSPLAEPNPTLPLWRRVDKQYWWNEWLTKPFLDAGLHCYVLPIMQGYFQMAKFNVPSDDTIADDPDIGVDYIIVSRRSRYRAGLRYQRRGIDDDAHVANFVETETIMRVEVCYQGSSLVNSSESSHFSVKGKTISLLTFKSGALVLPLYWTQTGYGLKPSPLLAPDRTQAQNLDAIGKHFQRTVPVYGHHTIVNLAEQHGKEGAITRGYCEYAKKLDSKDAQYVEYDFHQETKGMKYENISKLIDSMERVFDSQGYLWISDNVVFSQQKGVFRVNCIDCLDRTNVVQRTTKSAFARYVLSKQLSALALFKPSVNGGNGADLIFNDVWANNGDAISRAYAGTSALKGDFTRTGKRDLGGLLNDGVNSLARMYTSTFSDWFSQAVIDFMLGYRTTTVFSEFLLKLQSTDPCALIRLSKIRAEAIATSVSRALPEGERLLSGWTLFAPEELNTRICLKFEEKVLLLSVKALYIVSYDYTLEKVKLYTRVPLGDIVSITRGAYILSPLEEASRDPEQNAGFIVTWSVMNQESRTTSYSLKNNLGLRLSNSPSSMRRQGKPTTFSLPSRNNTKRNVNQPLSSIVSNTFSVGNAEQTAFAAFKVLPIDPTRIRRASSTASGLYADASDELNGASSCREAVDLIVDSIYRGCEDAGSTHSNFVTNEDVVSLSEAQRTTSVYAKMEYGVKRLLWLGG</sequence>
<dbReference type="AlphaFoldDB" id="B0CRZ9"/>
<dbReference type="Pfam" id="PF02383">
    <property type="entry name" value="Syja_N"/>
    <property type="match status" value="1"/>
</dbReference>
<name>B0CRZ9_LACBS</name>
<accession>B0CRZ9</accession>
<evidence type="ECO:0000259" key="2">
    <source>
        <dbReference type="PROSITE" id="PS50275"/>
    </source>
</evidence>
<evidence type="ECO:0000313" key="4">
    <source>
        <dbReference type="EMBL" id="EDR14208.1"/>
    </source>
</evidence>
<evidence type="ECO:0000313" key="5">
    <source>
        <dbReference type="Proteomes" id="UP000001194"/>
    </source>
</evidence>
<dbReference type="GO" id="GO:0046856">
    <property type="term" value="P:phosphatidylinositol dephosphorylation"/>
    <property type="evidence" value="ECO:0007669"/>
    <property type="project" value="TreeGrafter"/>
</dbReference>
<feature type="region of interest" description="Disordered" evidence="1">
    <location>
        <begin position="951"/>
        <end position="979"/>
    </location>
</feature>
<dbReference type="STRING" id="486041.B0CRZ9"/>
<feature type="region of interest" description="Disordered" evidence="1">
    <location>
        <begin position="390"/>
        <end position="411"/>
    </location>
</feature>
<feature type="domain" description="HSac2" evidence="3">
    <location>
        <begin position="818"/>
        <end position="985"/>
    </location>
</feature>
<dbReference type="PANTHER" id="PTHR45662">
    <property type="entry name" value="PHOSPHATIDYLINOSITIDE PHOSPHATASE SAC1"/>
    <property type="match status" value="1"/>
</dbReference>
<dbReference type="RefSeq" id="XP_001874767.1">
    <property type="nucleotide sequence ID" value="XM_001874732.1"/>
</dbReference>
<feature type="region of interest" description="Disordered" evidence="1">
    <location>
        <begin position="1"/>
        <end position="25"/>
    </location>
</feature>
<dbReference type="PROSITE" id="PS51791">
    <property type="entry name" value="HSAC2"/>
    <property type="match status" value="1"/>
</dbReference>
<gene>
    <name evidence="4" type="ORF">LACBIDRAFT_305813</name>
</gene>
<dbReference type="GO" id="GO:0043812">
    <property type="term" value="F:phosphatidylinositol-4-phosphate phosphatase activity"/>
    <property type="evidence" value="ECO:0007669"/>
    <property type="project" value="TreeGrafter"/>
</dbReference>